<dbReference type="GO" id="GO:0004553">
    <property type="term" value="F:hydrolase activity, hydrolyzing O-glycosyl compounds"/>
    <property type="evidence" value="ECO:0007669"/>
    <property type="project" value="InterPro"/>
</dbReference>
<dbReference type="OrthoDB" id="9798935at2"/>
<dbReference type="GeneID" id="87756241"/>
<feature type="signal peptide" evidence="3">
    <location>
        <begin position="1"/>
        <end position="23"/>
    </location>
</feature>
<feature type="region of interest" description="Disordered" evidence="2">
    <location>
        <begin position="182"/>
        <end position="221"/>
    </location>
</feature>
<proteinExistence type="predicted"/>
<evidence type="ECO:0000256" key="1">
    <source>
        <dbReference type="ARBA" id="ARBA00022729"/>
    </source>
</evidence>
<evidence type="ECO:0000313" key="7">
    <source>
        <dbReference type="Proteomes" id="UP000199689"/>
    </source>
</evidence>
<keyword evidence="7" id="KW-1185">Reference proteome</keyword>
<evidence type="ECO:0000313" key="6">
    <source>
        <dbReference type="EMBL" id="SDA54589.1"/>
    </source>
</evidence>
<feature type="compositionally biased region" description="Polar residues" evidence="2">
    <location>
        <begin position="184"/>
        <end position="193"/>
    </location>
</feature>
<dbReference type="Pfam" id="PF06725">
    <property type="entry name" value="3D"/>
    <property type="match status" value="1"/>
</dbReference>
<feature type="domain" description="Peptidoglycan binding-like" evidence="4">
    <location>
        <begin position="305"/>
        <end position="361"/>
    </location>
</feature>
<dbReference type="InterPro" id="IPR010611">
    <property type="entry name" value="3D_dom"/>
</dbReference>
<dbReference type="AlphaFoldDB" id="A0A1G5W8V8"/>
<dbReference type="SUPFAM" id="SSF47090">
    <property type="entry name" value="PGBD-like"/>
    <property type="match status" value="4"/>
</dbReference>
<protein>
    <submittedName>
        <fullName evidence="6">3D (Asp-Asp-Asp) domain-containing protein</fullName>
    </submittedName>
</protein>
<feature type="chain" id="PRO_5011602691" evidence="3">
    <location>
        <begin position="24"/>
        <end position="462"/>
    </location>
</feature>
<dbReference type="InterPro" id="IPR002477">
    <property type="entry name" value="Peptidoglycan-bd-like"/>
</dbReference>
<dbReference type="PANTHER" id="PTHR39160">
    <property type="entry name" value="CELL WALL-BINDING PROTEIN YOCH"/>
    <property type="match status" value="1"/>
</dbReference>
<gene>
    <name evidence="6" type="ORF">SAMN02910343_01229</name>
</gene>
<dbReference type="PANTHER" id="PTHR39160:SF4">
    <property type="entry name" value="RESUSCITATION-PROMOTING FACTOR RPFB"/>
    <property type="match status" value="1"/>
</dbReference>
<dbReference type="Pfam" id="PF01471">
    <property type="entry name" value="PG_binding_1"/>
    <property type="match status" value="4"/>
</dbReference>
<dbReference type="InterPro" id="IPR036908">
    <property type="entry name" value="RlpA-like_sf"/>
</dbReference>
<dbReference type="InterPro" id="IPR036366">
    <property type="entry name" value="PGBDSf"/>
</dbReference>
<dbReference type="Proteomes" id="UP000199689">
    <property type="component" value="Unassembled WGS sequence"/>
</dbReference>
<evidence type="ECO:0000259" key="4">
    <source>
        <dbReference type="Pfam" id="PF01471"/>
    </source>
</evidence>
<dbReference type="Gene3D" id="2.40.40.10">
    <property type="entry name" value="RlpA-like domain"/>
    <property type="match status" value="1"/>
</dbReference>
<evidence type="ECO:0000259" key="5">
    <source>
        <dbReference type="Pfam" id="PF06725"/>
    </source>
</evidence>
<dbReference type="GO" id="GO:0009254">
    <property type="term" value="P:peptidoglycan turnover"/>
    <property type="evidence" value="ECO:0007669"/>
    <property type="project" value="InterPro"/>
</dbReference>
<accession>A0A1G5W8V8</accession>
<dbReference type="CDD" id="cd22786">
    <property type="entry name" value="DPBB_YuiC-like"/>
    <property type="match status" value="1"/>
</dbReference>
<dbReference type="Gene3D" id="1.10.101.10">
    <property type="entry name" value="PGBD-like superfamily/PGBD"/>
    <property type="match status" value="4"/>
</dbReference>
<feature type="domain" description="Peptidoglycan binding-like" evidence="4">
    <location>
        <begin position="32"/>
        <end position="87"/>
    </location>
</feature>
<sequence>MKGIRKILLASLLTLTMAGSVSAASLSGGMKGPEVSQLQQQLIDCGYFARQVDGDYGSTTVKAVELFQKDHGLRVTGIADDATQAAIKRAKGGTRAGGGVLIAEGNTGGTLITYQQILQAKGYLKGGVDGRYGPGTVKAVSDFQKASGLPVSGVIDESTASALQAADPKLGQKVNAEMARQAQVHKSSSQKVTSAPAVNALPRTAPSRVAPSTGGRTYLFGKGDQGPDVASIQTKLKKAGFLSDKADGIYGDNTVKAVSTFQKKLGLPVTGNVDARTLSVLNKVIAKNNRQSGSQMEDELELGDSGDRVVKLQNLLLLHGYNPGGVDGQFGNGTKQAVMKLQKKNSMPLTGVVDEGVWNRLSRAPSLTGDYKQVMIMQSTAYAPNAGGTGFTYSGNYAGKGHAAVDPSVIPIGSVLFVEGYGYCIADDIGGSVKGNIIDVGVDTMEQAYSWGNKQVKVYLVR</sequence>
<dbReference type="GO" id="GO:0019867">
    <property type="term" value="C:outer membrane"/>
    <property type="evidence" value="ECO:0007669"/>
    <property type="project" value="InterPro"/>
</dbReference>
<evidence type="ECO:0000256" key="2">
    <source>
        <dbReference type="SAM" id="MobiDB-lite"/>
    </source>
</evidence>
<name>A0A1G5W8V8_9FIRM</name>
<feature type="domain" description="Peptidoglycan binding-like" evidence="4">
    <location>
        <begin position="111"/>
        <end position="163"/>
    </location>
</feature>
<dbReference type="EMBL" id="FMXA01000015">
    <property type="protein sequence ID" value="SDA54589.1"/>
    <property type="molecule type" value="Genomic_DNA"/>
</dbReference>
<reference evidence="6 7" key="1">
    <citation type="submission" date="2016-10" db="EMBL/GenBank/DDBJ databases">
        <authorList>
            <person name="de Groot N.N."/>
        </authorList>
    </citation>
    <scope>NUCLEOTIDE SEQUENCE [LARGE SCALE GENOMIC DNA]</scope>
    <source>
        <strain evidence="6 7">DSM 15230</strain>
    </source>
</reference>
<organism evidence="6 7">
    <name type="scientific">Allisonella histaminiformans</name>
    <dbReference type="NCBI Taxonomy" id="209880"/>
    <lineage>
        <taxon>Bacteria</taxon>
        <taxon>Bacillati</taxon>
        <taxon>Bacillota</taxon>
        <taxon>Negativicutes</taxon>
        <taxon>Veillonellales</taxon>
        <taxon>Veillonellaceae</taxon>
        <taxon>Allisonella</taxon>
    </lineage>
</organism>
<keyword evidence="1 3" id="KW-0732">Signal</keyword>
<dbReference type="InterPro" id="IPR036365">
    <property type="entry name" value="PGBD-like_sf"/>
</dbReference>
<evidence type="ECO:0000256" key="3">
    <source>
        <dbReference type="SAM" id="SignalP"/>
    </source>
</evidence>
<dbReference type="STRING" id="209880.SAMN02910343_01229"/>
<dbReference type="InterPro" id="IPR051933">
    <property type="entry name" value="Resuscitation_pf_RpfB"/>
</dbReference>
<feature type="domain" description="3D" evidence="5">
    <location>
        <begin position="404"/>
        <end position="461"/>
    </location>
</feature>
<feature type="domain" description="Peptidoglycan binding-like" evidence="4">
    <location>
        <begin position="225"/>
        <end position="281"/>
    </location>
</feature>
<dbReference type="RefSeq" id="WP_091364883.1">
    <property type="nucleotide sequence ID" value="NZ_FMXA01000015.1"/>
</dbReference>